<dbReference type="Pfam" id="PF16517">
    <property type="entry name" value="Nore1-SARAH"/>
    <property type="match status" value="1"/>
</dbReference>
<dbReference type="InterPro" id="IPR029071">
    <property type="entry name" value="Ubiquitin-like_domsf"/>
</dbReference>
<dbReference type="PROSITE" id="PS50951">
    <property type="entry name" value="SARAH"/>
    <property type="match status" value="1"/>
</dbReference>
<name>A0A6F9DQJ2_9ASCI</name>
<organism evidence="4">
    <name type="scientific">Phallusia mammillata</name>
    <dbReference type="NCBI Taxonomy" id="59560"/>
    <lineage>
        <taxon>Eukaryota</taxon>
        <taxon>Metazoa</taxon>
        <taxon>Chordata</taxon>
        <taxon>Tunicata</taxon>
        <taxon>Ascidiacea</taxon>
        <taxon>Phlebobranchia</taxon>
        <taxon>Ascidiidae</taxon>
        <taxon>Phallusia</taxon>
    </lineage>
</organism>
<dbReference type="PROSITE" id="PS50200">
    <property type="entry name" value="RA"/>
    <property type="match status" value="1"/>
</dbReference>
<dbReference type="PANTHER" id="PTHR22738">
    <property type="entry name" value="RASSF"/>
    <property type="match status" value="1"/>
</dbReference>
<dbReference type="PANTHER" id="PTHR22738:SF15">
    <property type="entry name" value="LD40758P"/>
    <property type="match status" value="1"/>
</dbReference>
<protein>
    <submittedName>
        <fullName evidence="4">Ras association domain-containing protein 2-like</fullName>
    </submittedName>
</protein>
<evidence type="ECO:0000256" key="1">
    <source>
        <dbReference type="SAM" id="MobiDB-lite"/>
    </source>
</evidence>
<dbReference type="Pfam" id="PF00788">
    <property type="entry name" value="RA"/>
    <property type="match status" value="1"/>
</dbReference>
<dbReference type="InterPro" id="IPR033614">
    <property type="entry name" value="RASSF1-6"/>
</dbReference>
<dbReference type="GO" id="GO:0007165">
    <property type="term" value="P:signal transduction"/>
    <property type="evidence" value="ECO:0007669"/>
    <property type="project" value="InterPro"/>
</dbReference>
<dbReference type="CDD" id="cd01784">
    <property type="entry name" value="RA_RASSF2_like"/>
    <property type="match status" value="1"/>
</dbReference>
<feature type="compositionally biased region" description="Basic and acidic residues" evidence="1">
    <location>
        <begin position="227"/>
        <end position="236"/>
    </location>
</feature>
<feature type="domain" description="SARAH" evidence="3">
    <location>
        <begin position="368"/>
        <end position="415"/>
    </location>
</feature>
<evidence type="ECO:0000259" key="2">
    <source>
        <dbReference type="PROSITE" id="PS50200"/>
    </source>
</evidence>
<evidence type="ECO:0000313" key="4">
    <source>
        <dbReference type="EMBL" id="CAB3265451.1"/>
    </source>
</evidence>
<feature type="compositionally biased region" description="Basic residues" evidence="1">
    <location>
        <begin position="212"/>
        <end position="226"/>
    </location>
</feature>
<dbReference type="Gene3D" id="3.10.20.90">
    <property type="entry name" value="Phosphatidylinositol 3-kinase Catalytic Subunit, Chain A, domain 1"/>
    <property type="match status" value="1"/>
</dbReference>
<reference evidence="4" key="1">
    <citation type="submission" date="2020-04" db="EMBL/GenBank/DDBJ databases">
        <authorList>
            <person name="Neveu A P."/>
        </authorList>
    </citation>
    <scope>NUCLEOTIDE SEQUENCE</scope>
    <source>
        <tissue evidence="4">Whole embryo</tissue>
    </source>
</reference>
<feature type="region of interest" description="Disordered" evidence="1">
    <location>
        <begin position="209"/>
        <end position="249"/>
    </location>
</feature>
<dbReference type="CDD" id="cd21886">
    <property type="entry name" value="SARAH_RASSF2-like"/>
    <property type="match status" value="1"/>
</dbReference>
<gene>
    <name evidence="4" type="primary">Rassf2</name>
</gene>
<dbReference type="SUPFAM" id="SSF54236">
    <property type="entry name" value="Ubiquitin-like"/>
    <property type="match status" value="1"/>
</dbReference>
<dbReference type="EMBL" id="LR789589">
    <property type="protein sequence ID" value="CAB3265451.1"/>
    <property type="molecule type" value="mRNA"/>
</dbReference>
<dbReference type="InterPro" id="IPR000159">
    <property type="entry name" value="RA_dom"/>
</dbReference>
<accession>A0A6F9DQJ2</accession>
<dbReference type="InterPro" id="IPR011524">
    <property type="entry name" value="SARAH_dom"/>
</dbReference>
<dbReference type="SMART" id="SM00314">
    <property type="entry name" value="RA"/>
    <property type="match status" value="1"/>
</dbReference>
<feature type="domain" description="Ras-associating" evidence="2">
    <location>
        <begin position="272"/>
        <end position="360"/>
    </location>
</feature>
<proteinExistence type="evidence at transcript level"/>
<feature type="region of interest" description="Disordered" evidence="1">
    <location>
        <begin position="177"/>
        <end position="197"/>
    </location>
</feature>
<sequence>MATLKAAYNRFLSAFSRFWAQNREDEFEEETASDTKSREIPKIKVDEVDDVTLVSSSETESVTLRVGNGRRKETKALFRRSYYALRSSTESLLKKSPKKMAEIKLSDSKTLATDSFMSRLNDYNTYYDGGAEKLGKRQNKKGELVVEGLLNIYWGLKTAIRLQLADDDEKIRPMIQGDEEQTENGEGTGNKLEVPGASGANLNVENAIWGKTRQRRNDRRRGAMRLRVRDPTRPETDSDEEGGSLARTSSVIMRKKGSRNLRHRASINGHSYNYRTSVFTPAFGSVTKVRVTSQNNAHTVVTKLFAKFRVENTPDDFSLYIVKETGERRELPGDEFPLLSRVLVGPNEKLGKIFLQERKMHKEISPEVAQYIKLDTRILQVFLTKFAEEEDKEVSKMRKRFEFYRKMLRKEIREQKQAQSG</sequence>
<evidence type="ECO:0000259" key="3">
    <source>
        <dbReference type="PROSITE" id="PS50951"/>
    </source>
</evidence>
<dbReference type="AlphaFoldDB" id="A0A6F9DQJ2"/>